<dbReference type="HAMAP" id="MF_01411">
    <property type="entry name" value="LPS_assembly_LptD"/>
    <property type="match status" value="1"/>
</dbReference>
<feature type="region of interest" description="Disordered" evidence="2">
    <location>
        <begin position="22"/>
        <end position="58"/>
    </location>
</feature>
<keyword evidence="1" id="KW-0472">Membrane</keyword>
<feature type="signal peptide" evidence="1">
    <location>
        <begin position="1"/>
        <end position="22"/>
    </location>
</feature>
<reference evidence="4 5" key="1">
    <citation type="submission" date="2024-04" db="EMBL/GenBank/DDBJ databases">
        <title>Novel species of the genus Ideonella isolated from streams.</title>
        <authorList>
            <person name="Lu H."/>
        </authorList>
    </citation>
    <scope>NUCLEOTIDE SEQUENCE [LARGE SCALE GENOMIC DNA]</scope>
    <source>
        <strain evidence="4 5">DXS22W</strain>
    </source>
</reference>
<dbReference type="PANTHER" id="PTHR30189">
    <property type="entry name" value="LPS-ASSEMBLY PROTEIN"/>
    <property type="match status" value="1"/>
</dbReference>
<comment type="caution">
    <text evidence="4">The sequence shown here is derived from an EMBL/GenBank/DDBJ whole genome shotgun (WGS) entry which is preliminary data.</text>
</comment>
<comment type="subcellular location">
    <subcellularLocation>
        <location evidence="1">Cell outer membrane</location>
    </subcellularLocation>
</comment>
<dbReference type="EMBL" id="JBBUTH010000008">
    <property type="protein sequence ID" value="MEK8051738.1"/>
    <property type="molecule type" value="Genomic_DNA"/>
</dbReference>
<dbReference type="Pfam" id="PF04453">
    <property type="entry name" value="LptD"/>
    <property type="match status" value="1"/>
</dbReference>
<dbReference type="RefSeq" id="WP_341411756.1">
    <property type="nucleotide sequence ID" value="NZ_JBBUTH010000008.1"/>
</dbReference>
<evidence type="ECO:0000256" key="2">
    <source>
        <dbReference type="SAM" id="MobiDB-lite"/>
    </source>
</evidence>
<accession>A0ABU9CJA7</accession>
<keyword evidence="5" id="KW-1185">Reference proteome</keyword>
<protein>
    <recommendedName>
        <fullName evidence="1">LPS-assembly protein LptD</fullName>
    </recommendedName>
</protein>
<dbReference type="Proteomes" id="UP001365405">
    <property type="component" value="Unassembled WGS sequence"/>
</dbReference>
<evidence type="ECO:0000259" key="3">
    <source>
        <dbReference type="Pfam" id="PF04453"/>
    </source>
</evidence>
<dbReference type="InterPro" id="IPR050218">
    <property type="entry name" value="LptD"/>
</dbReference>
<dbReference type="InterPro" id="IPR007543">
    <property type="entry name" value="LptD_C"/>
</dbReference>
<comment type="function">
    <text evidence="1">Together with LptE, is involved in the assembly of lipopolysaccharide (LPS) at the surface of the outer membrane.</text>
</comment>
<comment type="caution">
    <text evidence="1">Lacks conserved residue(s) required for the propagation of feature annotation.</text>
</comment>
<sequence length="789" mass="86699" precursor="true">MLPLAWAAALAPWLVQPVAAQTAPGAPSVPAPAPVADAPPALKSSPRLTDPPEGEAAQQRPVLLQADKLTVRPDIDAVAEGAVEFRRAGTAIRADRLSYDSASDTATARGRVEIQRPGVRYRGSELQLQVQRFEGFFQQPEFELFELGSGGKAERIDFLDSARSRLQKAVYTSCPRDDGQGPDWLLRTDRVRLDLAANEGVAEGAVLEFLGLPLLALPKVSFPLSDARKSGWLPPTIVPLDSRNGTTVSVPYYWNIAPNRDATLTPTVLTRRGLALGSEFRYLEPAHSGQLKLHLLPYDRDTGTSRHALQLDQQGQVPVLAGLGGSGLRYSLKAYQVSDDAYWKDFSQTVPTTSPRLLPRDARAEQDLATPWGAVTAYARVQHWQVLQTGSGDDLIVAPYRRSPQLGLRAAPLLPLGLRAALETELNHFDRPDGSASATLPTGWRWHALGSLSRPFGNAGWWLTPKLSLNAASYRIDQADAALRRHTRVIPTTSLDAGMVFERDSRWFGRALRQTLEPRLLYVRTPYRDQSQLPLFDTAERDFNTVSIYAENAFSGIDRVQDAHQVTAGVTSRMVDAATGGELLRLGMAQRIRLREQRVVVSGEPQSQRFSDVLFDASTPVFNPWRLDAALQYNPDSSRVVRSILGARYTPAPFHTVSMGYRLARGLSEQAELGWQWPIYRGTSRPVGASGGCGGTVYGVGRLNYSMKDSRLTDSIVGVEYDSACWIGRLVFTRLSTGRAEAHTQISVQLELSGLSRIGANPLQVLKDNIPGYRLLRDTPGQPFSRFDP</sequence>
<proteinExistence type="inferred from homology"/>
<keyword evidence="1" id="KW-0732">Signal</keyword>
<evidence type="ECO:0000256" key="1">
    <source>
        <dbReference type="HAMAP-Rule" id="MF_01411"/>
    </source>
</evidence>
<feature type="chain" id="PRO_5044939236" description="LPS-assembly protein LptD" evidence="1">
    <location>
        <begin position="23"/>
        <end position="789"/>
    </location>
</feature>
<comment type="similarity">
    <text evidence="1">Belongs to the LptD family.</text>
</comment>
<organism evidence="4 5">
    <name type="scientific">Pseudaquabacterium inlustre</name>
    <dbReference type="NCBI Taxonomy" id="2984192"/>
    <lineage>
        <taxon>Bacteria</taxon>
        <taxon>Pseudomonadati</taxon>
        <taxon>Pseudomonadota</taxon>
        <taxon>Betaproteobacteria</taxon>
        <taxon>Burkholderiales</taxon>
        <taxon>Sphaerotilaceae</taxon>
        <taxon>Pseudaquabacterium</taxon>
    </lineage>
</organism>
<name>A0ABU9CJA7_9BURK</name>
<evidence type="ECO:0000313" key="4">
    <source>
        <dbReference type="EMBL" id="MEK8051738.1"/>
    </source>
</evidence>
<keyword evidence="1" id="KW-0998">Cell outer membrane</keyword>
<comment type="subunit">
    <text evidence="1">Component of the lipopolysaccharide transport and assembly complex. Interacts with LptE and LptA.</text>
</comment>
<evidence type="ECO:0000313" key="5">
    <source>
        <dbReference type="Proteomes" id="UP001365405"/>
    </source>
</evidence>
<feature type="domain" description="LptD C-terminal" evidence="3">
    <location>
        <begin position="326"/>
        <end position="671"/>
    </location>
</feature>
<dbReference type="InterPro" id="IPR020889">
    <property type="entry name" value="LipoPS_assembly_LptD"/>
</dbReference>
<dbReference type="PANTHER" id="PTHR30189:SF1">
    <property type="entry name" value="LPS-ASSEMBLY PROTEIN LPTD"/>
    <property type="match status" value="1"/>
</dbReference>
<gene>
    <name evidence="1 4" type="primary">lptD</name>
    <name evidence="4" type="ORF">AACH10_15920</name>
</gene>